<comment type="caution">
    <text evidence="2">The sequence shown here is derived from an EMBL/GenBank/DDBJ whole genome shotgun (WGS) entry which is preliminary data.</text>
</comment>
<gene>
    <name evidence="2" type="ORF">E3C22_16710</name>
</gene>
<dbReference type="RefSeq" id="WP_134763198.1">
    <property type="nucleotide sequence ID" value="NZ_SOZD01000005.1"/>
</dbReference>
<evidence type="ECO:0000313" key="3">
    <source>
        <dbReference type="Proteomes" id="UP000298179"/>
    </source>
</evidence>
<accession>A0A4Y8REX9</accession>
<evidence type="ECO:0000256" key="1">
    <source>
        <dbReference type="SAM" id="MobiDB-lite"/>
    </source>
</evidence>
<dbReference type="AlphaFoldDB" id="A0A4Y8REX9"/>
<sequence>MRLFMLTQTLVMDLDQMNVSPSIVQLTEETGKGKAKKTEQTGWALQVPQKDSNPVYVKSDCAPEDRPTDLHRIIERIVRATWNGVEEAIVPMIPLPATPPLPGVDGPGENDTVQ</sequence>
<feature type="region of interest" description="Disordered" evidence="1">
    <location>
        <begin position="94"/>
        <end position="114"/>
    </location>
</feature>
<keyword evidence="3" id="KW-1185">Reference proteome</keyword>
<dbReference type="EMBL" id="SOZD01000005">
    <property type="protein sequence ID" value="TFF20549.1"/>
    <property type="molecule type" value="Genomic_DNA"/>
</dbReference>
<organism evidence="2 3">
    <name type="scientific">Jiella endophytica</name>
    <dbReference type="NCBI Taxonomy" id="2558362"/>
    <lineage>
        <taxon>Bacteria</taxon>
        <taxon>Pseudomonadati</taxon>
        <taxon>Pseudomonadota</taxon>
        <taxon>Alphaproteobacteria</taxon>
        <taxon>Hyphomicrobiales</taxon>
        <taxon>Aurantimonadaceae</taxon>
        <taxon>Jiella</taxon>
    </lineage>
</organism>
<protein>
    <submittedName>
        <fullName evidence="2">Uncharacterized protein</fullName>
    </submittedName>
</protein>
<dbReference type="Proteomes" id="UP000298179">
    <property type="component" value="Unassembled WGS sequence"/>
</dbReference>
<reference evidence="2 3" key="1">
    <citation type="submission" date="2019-03" db="EMBL/GenBank/DDBJ databases">
        <title>Jiella endophytica sp. nov., a novel endophytic bacterium isolated from root of Ficus microcarpa Linn. f.</title>
        <authorList>
            <person name="Tuo L."/>
        </authorList>
    </citation>
    <scope>NUCLEOTIDE SEQUENCE [LARGE SCALE GENOMIC DNA]</scope>
    <source>
        <strain evidence="2 3">CBS5Q-3</strain>
    </source>
</reference>
<proteinExistence type="predicted"/>
<name>A0A4Y8REX9_9HYPH</name>
<evidence type="ECO:0000313" key="2">
    <source>
        <dbReference type="EMBL" id="TFF20549.1"/>
    </source>
</evidence>